<dbReference type="Gene3D" id="3.40.190.10">
    <property type="entry name" value="Periplasmic binding protein-like II"/>
    <property type="match status" value="2"/>
</dbReference>
<feature type="domain" description="ABC-type glycine betaine transport system substrate-binding" evidence="2">
    <location>
        <begin position="44"/>
        <end position="112"/>
    </location>
</feature>
<dbReference type="AlphaFoldDB" id="A0A8J3JAY0"/>
<evidence type="ECO:0000256" key="1">
    <source>
        <dbReference type="SAM" id="SignalP"/>
    </source>
</evidence>
<feature type="chain" id="PRO_5035304517" description="ABC-type glycine betaine transport system substrate-binding domain-containing protein" evidence="1">
    <location>
        <begin position="22"/>
        <end position="326"/>
    </location>
</feature>
<organism evidence="3 4">
    <name type="scientific">Actinocatenispora rupis</name>
    <dbReference type="NCBI Taxonomy" id="519421"/>
    <lineage>
        <taxon>Bacteria</taxon>
        <taxon>Bacillati</taxon>
        <taxon>Actinomycetota</taxon>
        <taxon>Actinomycetes</taxon>
        <taxon>Micromonosporales</taxon>
        <taxon>Micromonosporaceae</taxon>
        <taxon>Actinocatenispora</taxon>
    </lineage>
</organism>
<dbReference type="SUPFAM" id="SSF53850">
    <property type="entry name" value="Periplasmic binding protein-like II"/>
    <property type="match status" value="2"/>
</dbReference>
<evidence type="ECO:0000313" key="3">
    <source>
        <dbReference type="EMBL" id="GID15031.1"/>
    </source>
</evidence>
<dbReference type="Pfam" id="PF04069">
    <property type="entry name" value="OpuAC"/>
    <property type="match status" value="2"/>
</dbReference>
<gene>
    <name evidence="3" type="ORF">Aru02nite_59200</name>
</gene>
<comment type="caution">
    <text evidence="3">The sequence shown here is derived from an EMBL/GenBank/DDBJ whole genome shotgun (WGS) entry which is preliminary data.</text>
</comment>
<accession>A0A8J3JAY0</accession>
<evidence type="ECO:0000313" key="4">
    <source>
        <dbReference type="Proteomes" id="UP000612808"/>
    </source>
</evidence>
<protein>
    <recommendedName>
        <fullName evidence="2">ABC-type glycine betaine transport system substrate-binding domain-containing protein</fullName>
    </recommendedName>
</protein>
<dbReference type="EMBL" id="BOMB01000038">
    <property type="protein sequence ID" value="GID15031.1"/>
    <property type="molecule type" value="Genomic_DNA"/>
</dbReference>
<reference evidence="3" key="1">
    <citation type="submission" date="2021-01" db="EMBL/GenBank/DDBJ databases">
        <title>Whole genome shotgun sequence of Actinocatenispora rupis NBRC 107355.</title>
        <authorList>
            <person name="Komaki H."/>
            <person name="Tamura T."/>
        </authorList>
    </citation>
    <scope>NUCLEOTIDE SEQUENCE</scope>
    <source>
        <strain evidence="3">NBRC 107355</strain>
    </source>
</reference>
<keyword evidence="1" id="KW-0732">Signal</keyword>
<dbReference type="GO" id="GO:0043190">
    <property type="term" value="C:ATP-binding cassette (ABC) transporter complex"/>
    <property type="evidence" value="ECO:0007669"/>
    <property type="project" value="InterPro"/>
</dbReference>
<feature type="signal peptide" evidence="1">
    <location>
        <begin position="1"/>
        <end position="21"/>
    </location>
</feature>
<keyword evidence="4" id="KW-1185">Reference proteome</keyword>
<sequence>MVLGILAGLSAGILVAGCGQAGSSGTKTESKASGAGCAPVAGDKLVVLKDDKHLQNSDNIVPAVNAKVATPALLANLDKVSAALDTPKLIQLNKQADVDRVAPAKVAADFAKANNLTAGVQKGSGSITVGAANFSESQTLGYLYQTVLQAAGYKVTVRTIGNRELYEPSLEKGEIQVVPEYAATLTEFLNQKANGKNAKPKASPNIDTTMTALTALGAKYGLKFGKPSAAADENAFGVTTAFADKYKVTTLSEFAAKCSGKATVLGGPPECPQRAFCQPGLEKTYGITFGKFTQLDAGGAQSKNGLKTGKVSLSLLLSSDAALAGS</sequence>
<dbReference type="GO" id="GO:0022857">
    <property type="term" value="F:transmembrane transporter activity"/>
    <property type="evidence" value="ECO:0007669"/>
    <property type="project" value="InterPro"/>
</dbReference>
<dbReference type="Proteomes" id="UP000612808">
    <property type="component" value="Unassembled WGS sequence"/>
</dbReference>
<evidence type="ECO:0000259" key="2">
    <source>
        <dbReference type="Pfam" id="PF04069"/>
    </source>
</evidence>
<name>A0A8J3JAY0_9ACTN</name>
<feature type="domain" description="ABC-type glycine betaine transport system substrate-binding" evidence="2">
    <location>
        <begin position="126"/>
        <end position="322"/>
    </location>
</feature>
<proteinExistence type="predicted"/>
<dbReference type="InterPro" id="IPR007210">
    <property type="entry name" value="ABC_Gly_betaine_transp_sub-bd"/>
</dbReference>